<dbReference type="EMBL" id="GBYB01008775">
    <property type="protein sequence ID" value="JAG78542.1"/>
    <property type="molecule type" value="Transcribed_RNA"/>
</dbReference>
<dbReference type="RefSeq" id="XP_011310376.1">
    <property type="nucleotide sequence ID" value="XM_011312074.1"/>
</dbReference>
<evidence type="ECO:0000313" key="6">
    <source>
        <dbReference type="RefSeq" id="XP_011310376.1"/>
    </source>
</evidence>
<evidence type="ECO:0000313" key="5">
    <source>
        <dbReference type="Proteomes" id="UP000694866"/>
    </source>
</evidence>
<accession>A0A9R1U642</accession>
<proteinExistence type="predicted"/>
<evidence type="ECO:0000313" key="3">
    <source>
        <dbReference type="EMBL" id="JAG78542.1"/>
    </source>
</evidence>
<reference evidence="6" key="2">
    <citation type="submission" date="2025-04" db="UniProtKB">
        <authorList>
            <consortium name="RefSeq"/>
        </authorList>
    </citation>
    <scope>IDENTIFICATION</scope>
</reference>
<feature type="signal peptide" evidence="2">
    <location>
        <begin position="1"/>
        <end position="18"/>
    </location>
</feature>
<evidence type="ECO:0000256" key="1">
    <source>
        <dbReference type="SAM" id="MobiDB-lite"/>
    </source>
</evidence>
<dbReference type="AlphaFoldDB" id="A0A0C9RKT5"/>
<sequence>MKSTIIIVLALCICWTAARSPPKPGCENDCPGPLKFYKELGCKPVMMNEGDCCAQRYDCDHLATRSKDKCHAFGREYNPSEELREEDKSCLGECTCIKPGEDDPTWACATVELQVPSAAGCYRPQNASMCFPGPEVCPPNADDIAKCEVDGNTLNDGDYFEPAADPFKACWCGPGWKGEYEAPFCKDMREQKCGMELHDMTELENNCAPIWSVGQDPRHECPRMWRCQKDDDVVTPREKDMGTPETETPEPEGMTCKLGNLSMRRGDSVDQRSTETLDCIKCICDIPPMATCLRLPKDSCYLTAEEMADSHEKA</sequence>
<dbReference type="KEGG" id="fas:105270854"/>
<dbReference type="GeneID" id="105270854"/>
<feature type="chain" id="PRO_5007394700" evidence="2">
    <location>
        <begin position="19"/>
        <end position="314"/>
    </location>
</feature>
<keyword evidence="5" id="KW-1185">Reference proteome</keyword>
<organism evidence="3">
    <name type="scientific">Fopius arisanus</name>
    <dbReference type="NCBI Taxonomy" id="64838"/>
    <lineage>
        <taxon>Eukaryota</taxon>
        <taxon>Metazoa</taxon>
        <taxon>Ecdysozoa</taxon>
        <taxon>Arthropoda</taxon>
        <taxon>Hexapoda</taxon>
        <taxon>Insecta</taxon>
        <taxon>Pterygota</taxon>
        <taxon>Neoptera</taxon>
        <taxon>Endopterygota</taxon>
        <taxon>Hymenoptera</taxon>
        <taxon>Apocrita</taxon>
        <taxon>Ichneumonoidea</taxon>
        <taxon>Braconidae</taxon>
        <taxon>Opiinae</taxon>
        <taxon>Fopius</taxon>
    </lineage>
</organism>
<keyword evidence="2" id="KW-0732">Signal</keyword>
<dbReference type="OrthoDB" id="365605at2759"/>
<feature type="region of interest" description="Disordered" evidence="1">
    <location>
        <begin position="235"/>
        <end position="254"/>
    </location>
</feature>
<reference evidence="3" key="1">
    <citation type="submission" date="2015-01" db="EMBL/GenBank/DDBJ databases">
        <title>Transcriptome Assembly of Fopius arisanus.</title>
        <authorList>
            <person name="Geib S."/>
        </authorList>
    </citation>
    <scope>NUCLEOTIDE SEQUENCE</scope>
</reference>
<evidence type="ECO:0000256" key="2">
    <source>
        <dbReference type="SAM" id="SignalP"/>
    </source>
</evidence>
<accession>A0A0C9RKT5</accession>
<evidence type="ECO:0000313" key="4">
    <source>
        <dbReference type="EMBL" id="JAG78546.1"/>
    </source>
</evidence>
<name>A0A0C9RKT5_9HYME</name>
<feature type="compositionally biased region" description="Low complexity" evidence="1">
    <location>
        <begin position="243"/>
        <end position="254"/>
    </location>
</feature>
<dbReference type="EMBL" id="GBYB01008779">
    <property type="protein sequence ID" value="JAG78546.1"/>
    <property type="molecule type" value="Transcribed_RNA"/>
</dbReference>
<dbReference type="Proteomes" id="UP000694866">
    <property type="component" value="Unplaced"/>
</dbReference>
<protein>
    <submittedName>
        <fullName evidence="6">Kielin/chordin-like protein</fullName>
    </submittedName>
</protein>
<gene>
    <name evidence="6" type="primary">LOC105270854</name>
    <name evidence="4" type="ORF">g.36922</name>
    <name evidence="3" type="ORF">g.36925</name>
</gene>